<organism evidence="1 2">
    <name type="scientific">Sphingobium quisquiliarum P25</name>
    <dbReference type="NCBI Taxonomy" id="1329909"/>
    <lineage>
        <taxon>Bacteria</taxon>
        <taxon>Pseudomonadati</taxon>
        <taxon>Pseudomonadota</taxon>
        <taxon>Alphaproteobacteria</taxon>
        <taxon>Sphingomonadales</taxon>
        <taxon>Sphingomonadaceae</taxon>
        <taxon>Sphingobium</taxon>
    </lineage>
</organism>
<dbReference type="PANTHER" id="PTHR35175">
    <property type="entry name" value="DUF1289 DOMAIN-CONTAINING PROTEIN"/>
    <property type="match status" value="1"/>
</dbReference>
<proteinExistence type="predicted"/>
<evidence type="ECO:0008006" key="3">
    <source>
        <dbReference type="Google" id="ProtNLM"/>
    </source>
</evidence>
<dbReference type="Pfam" id="PF06945">
    <property type="entry name" value="DUF1289"/>
    <property type="match status" value="1"/>
</dbReference>
<comment type="caution">
    <text evidence="1">The sequence shown here is derived from an EMBL/GenBank/DDBJ whole genome shotgun (WGS) entry which is preliminary data.</text>
</comment>
<protein>
    <recommendedName>
        <fullName evidence="3">Fe-S oxidoreductase</fullName>
    </recommendedName>
</protein>
<dbReference type="AlphaFoldDB" id="T0IHP9"/>
<dbReference type="InterPro" id="IPR010710">
    <property type="entry name" value="DUF1289"/>
</dbReference>
<keyword evidence="2" id="KW-1185">Reference proteome</keyword>
<accession>T0IHP9</accession>
<dbReference type="PATRIC" id="fig|1329909.3.peg.1260"/>
<dbReference type="Proteomes" id="UP000015525">
    <property type="component" value="Unassembled WGS sequence"/>
</dbReference>
<gene>
    <name evidence="1" type="ORF">L288_06530</name>
</gene>
<evidence type="ECO:0000313" key="2">
    <source>
        <dbReference type="Proteomes" id="UP000015525"/>
    </source>
</evidence>
<dbReference type="RefSeq" id="WP_021237600.1">
    <property type="nucleotide sequence ID" value="NZ_ATHO01000055.1"/>
</dbReference>
<name>T0IHP9_9SPHN</name>
<dbReference type="PANTHER" id="PTHR35175:SF2">
    <property type="entry name" value="DUF1289 DOMAIN-CONTAINING PROTEIN"/>
    <property type="match status" value="1"/>
</dbReference>
<reference evidence="1 2" key="1">
    <citation type="journal article" date="2013" name="Genome Announc.">
        <title>Draft Genome Sequence of Sphingobium quisquiliarum Strain P25T, a Novel Hexachlorocyclohexane (HCH)-Degrading Bacterium Isolated from an HCH Dumpsite.</title>
        <authorList>
            <person name="Kumar Singh A."/>
            <person name="Sangwan N."/>
            <person name="Sharma A."/>
            <person name="Gupta V."/>
            <person name="Khurana J.P."/>
            <person name="Lal R."/>
        </authorList>
    </citation>
    <scope>NUCLEOTIDE SEQUENCE [LARGE SCALE GENOMIC DNA]</scope>
    <source>
        <strain evidence="1 2">P25</strain>
    </source>
</reference>
<evidence type="ECO:0000313" key="1">
    <source>
        <dbReference type="EMBL" id="EQB09169.1"/>
    </source>
</evidence>
<sequence length="50" mass="5771">MESPCVNICTLDKAGRVCTGCGRTMEEIRRWRGMSKAERRAVMERLRRAV</sequence>
<dbReference type="EMBL" id="ATHO01000055">
    <property type="protein sequence ID" value="EQB09169.1"/>
    <property type="molecule type" value="Genomic_DNA"/>
</dbReference>